<evidence type="ECO:0000256" key="6">
    <source>
        <dbReference type="ARBA" id="ARBA00022786"/>
    </source>
</evidence>
<accession>A0AAV6XJ41</accession>
<dbReference type="SMART" id="SM00184">
    <property type="entry name" value="RING"/>
    <property type="match status" value="1"/>
</dbReference>
<evidence type="ECO:0000256" key="7">
    <source>
        <dbReference type="ARBA" id="ARBA00022833"/>
    </source>
</evidence>
<dbReference type="Proteomes" id="UP000826271">
    <property type="component" value="Unassembled WGS sequence"/>
</dbReference>
<protein>
    <recommendedName>
        <fullName evidence="2">RING-type E3 ubiquitin transferase</fullName>
        <ecNumber evidence="2">2.3.2.27</ecNumber>
    </recommendedName>
</protein>
<gene>
    <name evidence="10" type="ORF">BUALT_Bualt05G0084700</name>
</gene>
<feature type="domain" description="RING-type" evidence="9">
    <location>
        <begin position="242"/>
        <end position="284"/>
    </location>
</feature>
<dbReference type="InterPro" id="IPR013083">
    <property type="entry name" value="Znf_RING/FYVE/PHD"/>
</dbReference>
<dbReference type="EC" id="2.3.2.27" evidence="2"/>
<name>A0AAV6XJ41_9LAMI</name>
<evidence type="ECO:0000313" key="10">
    <source>
        <dbReference type="EMBL" id="KAG8382509.1"/>
    </source>
</evidence>
<sequence length="291" mass="33103">MAQNLGQVNLQAASAHARDVVALSSHLLQFGFLPLHSQSGYFIYVHPHHHNNAYIIMSPFQNSLYMISVVSPSTSYQSQNNYQDLAPTYSTPIGAEGYYHYNSNPSFTPSRRTNNARWEAYHQDHDSVHDFINIGPRGRATARAPSFVTLPNQDHIMDNQIHNVELMEQGNQYVQESNDGYFRDYDSDWNTEEEEALIMDAIQLLGRQNPTTHYNGVGLSEGVISMCLKTRNGDEHDKSEICTVCQDDLCQEDEMVGVLDCGHEYHAKCIKQWLQEKNICPLCKTIALPYR</sequence>
<comment type="caution">
    <text evidence="10">The sequence shown here is derived from an EMBL/GenBank/DDBJ whole genome shotgun (WGS) entry which is preliminary data.</text>
</comment>
<dbReference type="GO" id="GO:0061630">
    <property type="term" value="F:ubiquitin protein ligase activity"/>
    <property type="evidence" value="ECO:0007669"/>
    <property type="project" value="UniProtKB-EC"/>
</dbReference>
<dbReference type="InterPro" id="IPR001841">
    <property type="entry name" value="Znf_RING"/>
</dbReference>
<dbReference type="AlphaFoldDB" id="A0AAV6XJ41"/>
<keyword evidence="11" id="KW-1185">Reference proteome</keyword>
<dbReference type="EMBL" id="WHWC01000005">
    <property type="protein sequence ID" value="KAG8382509.1"/>
    <property type="molecule type" value="Genomic_DNA"/>
</dbReference>
<dbReference type="PANTHER" id="PTHR22937">
    <property type="entry name" value="E3 UBIQUITIN-PROTEIN LIGASE RNF165"/>
    <property type="match status" value="1"/>
</dbReference>
<evidence type="ECO:0000256" key="3">
    <source>
        <dbReference type="ARBA" id="ARBA00022679"/>
    </source>
</evidence>
<dbReference type="PANTHER" id="PTHR22937:SF163">
    <property type="entry name" value="RING-TYPE E3 UBIQUITIN TRANSFERASE"/>
    <property type="match status" value="1"/>
</dbReference>
<dbReference type="PROSITE" id="PS50089">
    <property type="entry name" value="ZF_RING_2"/>
    <property type="match status" value="1"/>
</dbReference>
<evidence type="ECO:0000256" key="1">
    <source>
        <dbReference type="ARBA" id="ARBA00000900"/>
    </source>
</evidence>
<comment type="catalytic activity">
    <reaction evidence="1">
        <text>S-ubiquitinyl-[E2 ubiquitin-conjugating enzyme]-L-cysteine + [acceptor protein]-L-lysine = [E2 ubiquitin-conjugating enzyme]-L-cysteine + N(6)-ubiquitinyl-[acceptor protein]-L-lysine.</text>
        <dbReference type="EC" id="2.3.2.27"/>
    </reaction>
</comment>
<dbReference type="GO" id="GO:0008270">
    <property type="term" value="F:zinc ion binding"/>
    <property type="evidence" value="ECO:0007669"/>
    <property type="project" value="UniProtKB-KW"/>
</dbReference>
<dbReference type="Gene3D" id="3.30.40.10">
    <property type="entry name" value="Zinc/RING finger domain, C3HC4 (zinc finger)"/>
    <property type="match status" value="1"/>
</dbReference>
<evidence type="ECO:0000256" key="5">
    <source>
        <dbReference type="ARBA" id="ARBA00022771"/>
    </source>
</evidence>
<keyword evidence="5 8" id="KW-0863">Zinc-finger</keyword>
<evidence type="ECO:0000256" key="4">
    <source>
        <dbReference type="ARBA" id="ARBA00022723"/>
    </source>
</evidence>
<keyword evidence="6" id="KW-0833">Ubl conjugation pathway</keyword>
<keyword evidence="3" id="KW-0808">Transferase</keyword>
<evidence type="ECO:0000256" key="8">
    <source>
        <dbReference type="PROSITE-ProRule" id="PRU00175"/>
    </source>
</evidence>
<keyword evidence="4" id="KW-0479">Metal-binding</keyword>
<evidence type="ECO:0000259" key="9">
    <source>
        <dbReference type="PROSITE" id="PS50089"/>
    </source>
</evidence>
<evidence type="ECO:0000256" key="2">
    <source>
        <dbReference type="ARBA" id="ARBA00012483"/>
    </source>
</evidence>
<keyword evidence="7" id="KW-0862">Zinc</keyword>
<organism evidence="10 11">
    <name type="scientific">Buddleja alternifolia</name>
    <dbReference type="NCBI Taxonomy" id="168488"/>
    <lineage>
        <taxon>Eukaryota</taxon>
        <taxon>Viridiplantae</taxon>
        <taxon>Streptophyta</taxon>
        <taxon>Embryophyta</taxon>
        <taxon>Tracheophyta</taxon>
        <taxon>Spermatophyta</taxon>
        <taxon>Magnoliopsida</taxon>
        <taxon>eudicotyledons</taxon>
        <taxon>Gunneridae</taxon>
        <taxon>Pentapetalae</taxon>
        <taxon>asterids</taxon>
        <taxon>lamiids</taxon>
        <taxon>Lamiales</taxon>
        <taxon>Scrophulariaceae</taxon>
        <taxon>Buddlejeae</taxon>
        <taxon>Buddleja</taxon>
    </lineage>
</organism>
<reference evidence="10" key="1">
    <citation type="submission" date="2019-10" db="EMBL/GenBank/DDBJ databases">
        <authorList>
            <person name="Zhang R."/>
            <person name="Pan Y."/>
            <person name="Wang J."/>
            <person name="Ma R."/>
            <person name="Yu S."/>
        </authorList>
    </citation>
    <scope>NUCLEOTIDE SEQUENCE</scope>
    <source>
        <strain evidence="10">LA-IB0</strain>
        <tissue evidence="10">Leaf</tissue>
    </source>
</reference>
<proteinExistence type="predicted"/>
<dbReference type="InterPro" id="IPR045191">
    <property type="entry name" value="MBR1/2-like"/>
</dbReference>
<dbReference type="Pfam" id="PF13639">
    <property type="entry name" value="zf-RING_2"/>
    <property type="match status" value="1"/>
</dbReference>
<evidence type="ECO:0000313" key="11">
    <source>
        <dbReference type="Proteomes" id="UP000826271"/>
    </source>
</evidence>
<dbReference type="SUPFAM" id="SSF57850">
    <property type="entry name" value="RING/U-box"/>
    <property type="match status" value="1"/>
</dbReference>